<feature type="compositionally biased region" description="Polar residues" evidence="1">
    <location>
        <begin position="174"/>
        <end position="187"/>
    </location>
</feature>
<evidence type="ECO:0000256" key="1">
    <source>
        <dbReference type="SAM" id="MobiDB-lite"/>
    </source>
</evidence>
<dbReference type="EMBL" id="CP144530">
    <property type="protein sequence ID" value="WWC57832.1"/>
    <property type="molecule type" value="Genomic_DNA"/>
</dbReference>
<dbReference type="RefSeq" id="XP_018266392.1">
    <property type="nucleotide sequence ID" value="XM_018403738.1"/>
</dbReference>
<gene>
    <name evidence="2" type="ORF">I303_00367</name>
    <name evidence="3" type="ORF">I303_100367</name>
</gene>
<reference evidence="2" key="1">
    <citation type="submission" date="2013-07" db="EMBL/GenBank/DDBJ databases">
        <title>The Genome Sequence of Cryptococcus dejecticola CBS10117.</title>
        <authorList>
            <consortium name="The Broad Institute Genome Sequencing Platform"/>
            <person name="Cuomo C."/>
            <person name="Litvintseva A."/>
            <person name="Chen Y."/>
            <person name="Heitman J."/>
            <person name="Sun S."/>
            <person name="Springer D."/>
            <person name="Dromer F."/>
            <person name="Young S.K."/>
            <person name="Zeng Q."/>
            <person name="Gargeya S."/>
            <person name="Fitzgerald M."/>
            <person name="Abouelleil A."/>
            <person name="Alvarado L."/>
            <person name="Berlin A.M."/>
            <person name="Chapman S.B."/>
            <person name="Dewar J."/>
            <person name="Goldberg J."/>
            <person name="Griggs A."/>
            <person name="Gujja S."/>
            <person name="Hansen M."/>
            <person name="Howarth C."/>
            <person name="Imamovic A."/>
            <person name="Larimer J."/>
            <person name="McCowan C."/>
            <person name="Murphy C."/>
            <person name="Pearson M."/>
            <person name="Priest M."/>
            <person name="Roberts A."/>
            <person name="Saif S."/>
            <person name="Shea T."/>
            <person name="Sykes S."/>
            <person name="Wortman J."/>
            <person name="Nusbaum C."/>
            <person name="Birren B."/>
        </authorList>
    </citation>
    <scope>NUCLEOTIDE SEQUENCE [LARGE SCALE GENOMIC DNA]</scope>
    <source>
        <strain evidence="2">CBS 10117</strain>
    </source>
</reference>
<dbReference type="AlphaFoldDB" id="A0A1A6AEQ3"/>
<dbReference type="KEGG" id="kdj:28964066"/>
<evidence type="ECO:0000313" key="2">
    <source>
        <dbReference type="EMBL" id="OBR88550.1"/>
    </source>
</evidence>
<dbReference type="GeneID" id="28964066"/>
<sequence length="187" mass="19773">MIQPSTDTRFTHTILRSPDGAIPTEFVFYGGILEQPEGYEISLDDGNAFTNTERDKGNEIWTSYRLGTSLDAFSDGPPGTRLELGPVGFSGNDASPSSGFSIAGPSIARPGLQLPVWQPPASPALSASPSICEDDTWGGDSGSNEEFFDVSEQGDLSDHEGTPYIGMDDDARVSTPSTTSEASEGDT</sequence>
<reference evidence="3" key="2">
    <citation type="submission" date="2013-07" db="EMBL/GenBank/DDBJ databases">
        <authorList>
            <consortium name="The Broad Institute Genome Sequencing Platform"/>
            <person name="Cuomo C."/>
            <person name="Litvintseva A."/>
            <person name="Chen Y."/>
            <person name="Heitman J."/>
            <person name="Sun S."/>
            <person name="Springer D."/>
            <person name="Dromer F."/>
            <person name="Young S.K."/>
            <person name="Zeng Q."/>
            <person name="Gargeya S."/>
            <person name="Fitzgerald M."/>
            <person name="Abouelleil A."/>
            <person name="Alvarado L."/>
            <person name="Berlin A.M."/>
            <person name="Chapman S.B."/>
            <person name="Dewar J."/>
            <person name="Goldberg J."/>
            <person name="Griggs A."/>
            <person name="Gujja S."/>
            <person name="Hansen M."/>
            <person name="Howarth C."/>
            <person name="Imamovic A."/>
            <person name="Larimer J."/>
            <person name="McCowan C."/>
            <person name="Murphy C."/>
            <person name="Pearson M."/>
            <person name="Priest M."/>
            <person name="Roberts A."/>
            <person name="Saif S."/>
            <person name="Shea T."/>
            <person name="Sykes S."/>
            <person name="Wortman J."/>
            <person name="Nusbaum C."/>
            <person name="Birren B."/>
        </authorList>
    </citation>
    <scope>NUCLEOTIDE SEQUENCE</scope>
    <source>
        <strain evidence="3">CBS 10117</strain>
    </source>
</reference>
<evidence type="ECO:0000313" key="3">
    <source>
        <dbReference type="EMBL" id="WWC57832.1"/>
    </source>
</evidence>
<feature type="region of interest" description="Disordered" evidence="1">
    <location>
        <begin position="119"/>
        <end position="187"/>
    </location>
</feature>
<accession>A0A1A6AEQ3</accession>
<organism evidence="2">
    <name type="scientific">Kwoniella dejecticola CBS 10117</name>
    <dbReference type="NCBI Taxonomy" id="1296121"/>
    <lineage>
        <taxon>Eukaryota</taxon>
        <taxon>Fungi</taxon>
        <taxon>Dikarya</taxon>
        <taxon>Basidiomycota</taxon>
        <taxon>Agaricomycotina</taxon>
        <taxon>Tremellomycetes</taxon>
        <taxon>Tremellales</taxon>
        <taxon>Cryptococcaceae</taxon>
        <taxon>Kwoniella</taxon>
    </lineage>
</organism>
<proteinExistence type="predicted"/>
<evidence type="ECO:0000313" key="4">
    <source>
        <dbReference type="Proteomes" id="UP000078595"/>
    </source>
</evidence>
<dbReference type="Proteomes" id="UP000078595">
    <property type="component" value="Chromosome 1"/>
</dbReference>
<dbReference type="VEuPathDB" id="FungiDB:I303_00367"/>
<dbReference type="EMBL" id="KI894027">
    <property type="protein sequence ID" value="OBR88550.1"/>
    <property type="molecule type" value="Genomic_DNA"/>
</dbReference>
<reference evidence="3" key="3">
    <citation type="submission" date="2024-02" db="EMBL/GenBank/DDBJ databases">
        <title>Comparative genomics of Cryptococcus and Kwoniella reveals pathogenesis evolution and contrasting modes of karyotype evolution via chromosome fusion or intercentromeric recombination.</title>
        <authorList>
            <person name="Coelho M.A."/>
            <person name="David-Palma M."/>
            <person name="Shea T."/>
            <person name="Bowers K."/>
            <person name="McGinley-Smith S."/>
            <person name="Mohammad A.W."/>
            <person name="Gnirke A."/>
            <person name="Yurkov A.M."/>
            <person name="Nowrousian M."/>
            <person name="Sun S."/>
            <person name="Cuomo C.A."/>
            <person name="Heitman J."/>
        </authorList>
    </citation>
    <scope>NUCLEOTIDE SEQUENCE</scope>
    <source>
        <strain evidence="3">CBS 10117</strain>
    </source>
</reference>
<name>A0A1A6AEQ3_9TREE</name>
<keyword evidence="4" id="KW-1185">Reference proteome</keyword>
<protein>
    <submittedName>
        <fullName evidence="2">Uncharacterized protein</fullName>
    </submittedName>
</protein>